<organism evidence="2">
    <name type="scientific">Gongylonema pulchrum</name>
    <dbReference type="NCBI Taxonomy" id="637853"/>
    <lineage>
        <taxon>Eukaryota</taxon>
        <taxon>Metazoa</taxon>
        <taxon>Ecdysozoa</taxon>
        <taxon>Nematoda</taxon>
        <taxon>Chromadorea</taxon>
        <taxon>Rhabditida</taxon>
        <taxon>Spirurina</taxon>
        <taxon>Spiruromorpha</taxon>
        <taxon>Spiruroidea</taxon>
        <taxon>Gongylonematidae</taxon>
        <taxon>Gongylonema</taxon>
    </lineage>
</organism>
<evidence type="ECO:0000313" key="2">
    <source>
        <dbReference type="WBParaSite" id="GPUH_0001522601-mRNA-1"/>
    </source>
</evidence>
<dbReference type="GO" id="GO:0006629">
    <property type="term" value="P:lipid metabolic process"/>
    <property type="evidence" value="ECO:0007669"/>
    <property type="project" value="InterPro"/>
</dbReference>
<sequence length="226" mass="25750">LKEKKITSSDMFSALFSCVAVSLIHSTGCTVFHVPPEAQMTVTEIIIYHGYPVQVFEALTIDGYILQLHRIPFGRNGTFILRNPENFFFFLKKRKRPVVFLQHGLLGSSADWVTNLPNESLGKYFSTEIIIYHGYPVQVFEALTIDGYILQLHRIPFGRNGTFIPRNPENFFFLKKRKRPVVFLQHGLLGSSADWVTNLPNESLGKYFSVCCENCCVIPEAITQLL</sequence>
<dbReference type="AlphaFoldDB" id="A0A183E2L5"/>
<evidence type="ECO:0000259" key="1">
    <source>
        <dbReference type="Pfam" id="PF04083"/>
    </source>
</evidence>
<feature type="domain" description="Partial AB-hydrolase lipase" evidence="1">
    <location>
        <begin position="127"/>
        <end position="199"/>
    </location>
</feature>
<dbReference type="SUPFAM" id="SSF53474">
    <property type="entry name" value="alpha/beta-Hydrolases"/>
    <property type="match status" value="2"/>
</dbReference>
<feature type="domain" description="Partial AB-hydrolase lipase" evidence="1">
    <location>
        <begin position="42"/>
        <end position="116"/>
    </location>
</feature>
<accession>A0A183E2L5</accession>
<dbReference type="WBParaSite" id="GPUH_0001522601-mRNA-1">
    <property type="protein sequence ID" value="GPUH_0001522601-mRNA-1"/>
    <property type="gene ID" value="GPUH_0001522601"/>
</dbReference>
<name>A0A183E2L5_9BILA</name>
<dbReference type="Gene3D" id="3.40.50.1820">
    <property type="entry name" value="alpha/beta hydrolase"/>
    <property type="match status" value="2"/>
</dbReference>
<protein>
    <submittedName>
        <fullName evidence="2">Abhydro_lipase domain-containing protein</fullName>
    </submittedName>
</protein>
<dbReference type="Pfam" id="PF04083">
    <property type="entry name" value="Abhydro_lipase"/>
    <property type="match status" value="2"/>
</dbReference>
<reference evidence="2" key="1">
    <citation type="submission" date="2016-06" db="UniProtKB">
        <authorList>
            <consortium name="WormBaseParasite"/>
        </authorList>
    </citation>
    <scope>IDENTIFICATION</scope>
</reference>
<proteinExistence type="predicted"/>
<dbReference type="InterPro" id="IPR006693">
    <property type="entry name" value="AB_hydrolase_lipase"/>
</dbReference>
<dbReference type="InterPro" id="IPR029058">
    <property type="entry name" value="AB_hydrolase_fold"/>
</dbReference>
<dbReference type="PANTHER" id="PTHR11005">
    <property type="entry name" value="LYSOSOMAL ACID LIPASE-RELATED"/>
    <property type="match status" value="1"/>
</dbReference>